<dbReference type="OrthoDB" id="4381942at2"/>
<keyword evidence="6" id="KW-1185">Reference proteome</keyword>
<evidence type="ECO:0000313" key="5">
    <source>
        <dbReference type="EMBL" id="SEL13944.1"/>
    </source>
</evidence>
<dbReference type="EMBL" id="FOAW01000006">
    <property type="protein sequence ID" value="SEL13944.1"/>
    <property type="molecule type" value="Genomic_DNA"/>
</dbReference>
<dbReference type="PANTHER" id="PTHR46796:SF13">
    <property type="entry name" value="HTH-TYPE TRANSCRIPTIONAL ACTIVATOR RHAS"/>
    <property type="match status" value="1"/>
</dbReference>
<evidence type="ECO:0000256" key="3">
    <source>
        <dbReference type="ARBA" id="ARBA00023163"/>
    </source>
</evidence>
<keyword evidence="1" id="KW-0805">Transcription regulation</keyword>
<dbReference type="SMART" id="SM00342">
    <property type="entry name" value="HTH_ARAC"/>
    <property type="match status" value="1"/>
</dbReference>
<dbReference type="GO" id="GO:0003700">
    <property type="term" value="F:DNA-binding transcription factor activity"/>
    <property type="evidence" value="ECO:0007669"/>
    <property type="project" value="InterPro"/>
</dbReference>
<dbReference type="InterPro" id="IPR018060">
    <property type="entry name" value="HTH_AraC"/>
</dbReference>
<proteinExistence type="predicted"/>
<keyword evidence="2" id="KW-0238">DNA-binding</keyword>
<evidence type="ECO:0000313" key="6">
    <source>
        <dbReference type="Proteomes" id="UP000198677"/>
    </source>
</evidence>
<protein>
    <submittedName>
        <fullName evidence="5">Helix-turn-helix domain-containing protein</fullName>
    </submittedName>
</protein>
<dbReference type="PANTHER" id="PTHR46796">
    <property type="entry name" value="HTH-TYPE TRANSCRIPTIONAL ACTIVATOR RHAS-RELATED"/>
    <property type="match status" value="1"/>
</dbReference>
<reference evidence="6" key="1">
    <citation type="submission" date="2016-10" db="EMBL/GenBank/DDBJ databases">
        <authorList>
            <person name="Varghese N."/>
            <person name="Submissions S."/>
        </authorList>
    </citation>
    <scope>NUCLEOTIDE SEQUENCE [LARGE SCALE GENOMIC DNA]</scope>
    <source>
        <strain evidence="6">DSM 44675</strain>
    </source>
</reference>
<dbReference type="InterPro" id="IPR050204">
    <property type="entry name" value="AraC_XylS_family_regulators"/>
</dbReference>
<keyword evidence="3" id="KW-0804">Transcription</keyword>
<name>A0A1H7MRU9_9NOCA</name>
<dbReference type="Pfam" id="PF12833">
    <property type="entry name" value="HTH_18"/>
    <property type="match status" value="1"/>
</dbReference>
<evidence type="ECO:0000259" key="4">
    <source>
        <dbReference type="PROSITE" id="PS01124"/>
    </source>
</evidence>
<feature type="domain" description="HTH araC/xylS-type" evidence="4">
    <location>
        <begin position="1"/>
        <end position="73"/>
    </location>
</feature>
<dbReference type="AlphaFoldDB" id="A0A1H7MRU9"/>
<dbReference type="RefSeq" id="WP_072749529.1">
    <property type="nucleotide sequence ID" value="NZ_FOAW01000006.1"/>
</dbReference>
<evidence type="ECO:0000256" key="2">
    <source>
        <dbReference type="ARBA" id="ARBA00023125"/>
    </source>
</evidence>
<dbReference type="Proteomes" id="UP000198677">
    <property type="component" value="Unassembled WGS sequence"/>
</dbReference>
<accession>A0A1H7MRU9</accession>
<sequence length="79" mass="8951">MCAALARRFRDRTGTSPQQWLLQQRTDHARLLLESTDETVDRIARDTGFGSAVSLRHHFHRMLGTSPAAHRAQFRGAAH</sequence>
<dbReference type="Gene3D" id="1.10.10.60">
    <property type="entry name" value="Homeodomain-like"/>
    <property type="match status" value="1"/>
</dbReference>
<gene>
    <name evidence="5" type="ORF">SAMN05444583_106122</name>
</gene>
<dbReference type="SUPFAM" id="SSF46689">
    <property type="entry name" value="Homeodomain-like"/>
    <property type="match status" value="1"/>
</dbReference>
<dbReference type="GO" id="GO:0043565">
    <property type="term" value="F:sequence-specific DNA binding"/>
    <property type="evidence" value="ECO:0007669"/>
    <property type="project" value="InterPro"/>
</dbReference>
<dbReference type="InterPro" id="IPR009057">
    <property type="entry name" value="Homeodomain-like_sf"/>
</dbReference>
<organism evidence="5 6">
    <name type="scientific">Rhodococcus maanshanensis</name>
    <dbReference type="NCBI Taxonomy" id="183556"/>
    <lineage>
        <taxon>Bacteria</taxon>
        <taxon>Bacillati</taxon>
        <taxon>Actinomycetota</taxon>
        <taxon>Actinomycetes</taxon>
        <taxon>Mycobacteriales</taxon>
        <taxon>Nocardiaceae</taxon>
        <taxon>Rhodococcus</taxon>
    </lineage>
</organism>
<dbReference type="PROSITE" id="PS01124">
    <property type="entry name" value="HTH_ARAC_FAMILY_2"/>
    <property type="match status" value="1"/>
</dbReference>
<evidence type="ECO:0000256" key="1">
    <source>
        <dbReference type="ARBA" id="ARBA00023015"/>
    </source>
</evidence>